<accession>A0A9W5YR35</accession>
<dbReference type="SUPFAM" id="SSF53167">
    <property type="entry name" value="Purine and uridine phosphorylases"/>
    <property type="match status" value="1"/>
</dbReference>
<feature type="compositionally biased region" description="Low complexity" evidence="1">
    <location>
        <begin position="616"/>
        <end position="627"/>
    </location>
</feature>
<feature type="compositionally biased region" description="Low complexity" evidence="1">
    <location>
        <begin position="525"/>
        <end position="537"/>
    </location>
</feature>
<feature type="compositionally biased region" description="Low complexity" evidence="1">
    <location>
        <begin position="800"/>
        <end position="821"/>
    </location>
</feature>
<gene>
    <name evidence="2" type="ORF">AbraCBS73388_007423</name>
</gene>
<dbReference type="PANTHER" id="PTHR46082">
    <property type="entry name" value="ATP/GTP-BINDING PROTEIN-RELATED"/>
    <property type="match status" value="1"/>
</dbReference>
<feature type="compositionally biased region" description="Low complexity" evidence="1">
    <location>
        <begin position="763"/>
        <end position="776"/>
    </location>
</feature>
<evidence type="ECO:0000313" key="3">
    <source>
        <dbReference type="Proteomes" id="UP001143548"/>
    </source>
</evidence>
<dbReference type="InterPro" id="IPR035994">
    <property type="entry name" value="Nucleoside_phosphorylase_sf"/>
</dbReference>
<dbReference type="AlphaFoldDB" id="A0A9W5YR35"/>
<dbReference type="Gene3D" id="3.40.50.1580">
    <property type="entry name" value="Nucleoside phosphorylase domain"/>
    <property type="match status" value="1"/>
</dbReference>
<proteinExistence type="predicted"/>
<dbReference type="EMBL" id="BROQ01000040">
    <property type="protein sequence ID" value="GKZ21527.1"/>
    <property type="molecule type" value="Genomic_DNA"/>
</dbReference>
<protein>
    <recommendedName>
        <fullName evidence="4">Nucleoside phosphorylase domain-containing protein</fullName>
    </recommendedName>
</protein>
<feature type="compositionally biased region" description="Pro residues" evidence="1">
    <location>
        <begin position="596"/>
        <end position="613"/>
    </location>
</feature>
<name>A0A9W5YR35_9EURO</name>
<feature type="compositionally biased region" description="Polar residues" evidence="1">
    <location>
        <begin position="680"/>
        <end position="689"/>
    </location>
</feature>
<dbReference type="InterPro" id="IPR053137">
    <property type="entry name" value="NLR-like"/>
</dbReference>
<evidence type="ECO:0000256" key="1">
    <source>
        <dbReference type="SAM" id="MobiDB-lite"/>
    </source>
</evidence>
<dbReference type="GO" id="GO:0009116">
    <property type="term" value="P:nucleoside metabolic process"/>
    <property type="evidence" value="ECO:0007669"/>
    <property type="project" value="InterPro"/>
</dbReference>
<feature type="compositionally biased region" description="Low complexity" evidence="1">
    <location>
        <begin position="502"/>
        <end position="513"/>
    </location>
</feature>
<feature type="compositionally biased region" description="Low complexity" evidence="1">
    <location>
        <begin position="700"/>
        <end position="710"/>
    </location>
</feature>
<feature type="compositionally biased region" description="Low complexity" evidence="1">
    <location>
        <begin position="646"/>
        <end position="661"/>
    </location>
</feature>
<organism evidence="2 3">
    <name type="scientific">Aspergillus brasiliensis</name>
    <dbReference type="NCBI Taxonomy" id="319629"/>
    <lineage>
        <taxon>Eukaryota</taxon>
        <taxon>Fungi</taxon>
        <taxon>Dikarya</taxon>
        <taxon>Ascomycota</taxon>
        <taxon>Pezizomycotina</taxon>
        <taxon>Eurotiomycetes</taxon>
        <taxon>Eurotiomycetidae</taxon>
        <taxon>Eurotiales</taxon>
        <taxon>Aspergillaceae</taxon>
        <taxon>Aspergillus</taxon>
        <taxon>Aspergillus subgen. Circumdati</taxon>
    </lineage>
</organism>
<dbReference type="PANTHER" id="PTHR46082:SF11">
    <property type="entry name" value="AAA+ ATPASE DOMAIN-CONTAINING PROTEIN-RELATED"/>
    <property type="match status" value="1"/>
</dbReference>
<sequence length="855" mass="92850">MSQRMARPHETAISQINYLIGWICIHPSEYYEAVKMFDEIHDSTHLVRGRDDKNSYDIGRIGNHLVVMNCPASNINGQPHAGSIASDMRSTFPGIRFMLLVGAGGGAPSHKRDVRLGDVVLGAQVIPYQKREMTIDGHEIISRIATPPAILHSAMTRLESKLRQGLSLHEKIQEIGTPPLPRPAKDRLYSTHYTHCASHCDCLSAKVRALSSICLRSSRDGRDLVKVHQGAIGSASAAMKDVSCRDEYAESLGILCYEMEAITMMETISCLTVCGISDYCDGHDYDGWHAYASLSAAVCTKELLHSIVDVASLCPLEVTQGELERWVQGTLGEVEHSIRQAADPQHEYQTLDRNITMIIERYRLVQDVMVPKLYHLEGQMDPENARQTHDSVSAMKELQQELQTCLDTLRGRVSQQAKGQPKHTEMHEAWSLLRDKIDDWMRWKNDVSKATWKILGNRIRASRGVSLRMDEISAGPAKFPAVQQSGQVDHQDMMEQPNPQGVSSPLSVSSDPSRYGADFWELADSASTTSPSSGRAGSPPPQSLLTAPGRRPPLSPRPSSVNEDEDASPPVPPRPFRSVTEDEAIAQPLPATVRGPPRPPKVPNFEHPIPPLSPCASSEKSQASAKSFRSITTEQDQPPPTMPLEQTMASPSTTQPTASPPKESPDSCSSPVAISPPLNHRSSPSTAQLMSPPPRESTDSPIPSLSSLPPKQTADPPSTPKSPSSPGGSRGSAESSRGIATQPDQDPSPMPLGQLNAPPPSPQSLSSPSNSTGSFPAPVPLSPPEQIIEHPSTPQPMSPPTEFSDSSSSHDSSPVVVVESSTETREPASALRFKKVLTYFEGQGIIMGLPRPVDS</sequence>
<feature type="region of interest" description="Disordered" evidence="1">
    <location>
        <begin position="481"/>
        <end position="827"/>
    </location>
</feature>
<feature type="compositionally biased region" description="Low complexity" evidence="1">
    <location>
        <begin position="721"/>
        <end position="738"/>
    </location>
</feature>
<dbReference type="GO" id="GO:0003824">
    <property type="term" value="F:catalytic activity"/>
    <property type="evidence" value="ECO:0007669"/>
    <property type="project" value="InterPro"/>
</dbReference>
<evidence type="ECO:0008006" key="4">
    <source>
        <dbReference type="Google" id="ProtNLM"/>
    </source>
</evidence>
<evidence type="ECO:0000313" key="2">
    <source>
        <dbReference type="EMBL" id="GKZ21527.1"/>
    </source>
</evidence>
<reference evidence="2" key="1">
    <citation type="submission" date="2022-07" db="EMBL/GenBank/DDBJ databases">
        <title>Taxonomy of Aspergillus series Nigri: significant species reduction supported by multi-species coalescent approaches.</title>
        <authorList>
            <person name="Bian C."/>
            <person name="Kusuya Y."/>
            <person name="Sklenar F."/>
            <person name="D'hooge E."/>
            <person name="Yaguchi T."/>
            <person name="Takahashi H."/>
            <person name="Hubka V."/>
        </authorList>
    </citation>
    <scope>NUCLEOTIDE SEQUENCE</scope>
    <source>
        <strain evidence="2">CBS 733.88</strain>
    </source>
</reference>
<comment type="caution">
    <text evidence="2">The sequence shown here is derived from an EMBL/GenBank/DDBJ whole genome shotgun (WGS) entry which is preliminary data.</text>
</comment>
<dbReference type="Proteomes" id="UP001143548">
    <property type="component" value="Unassembled WGS sequence"/>
</dbReference>